<gene>
    <name evidence="2" type="ORF">GCM10008023_36950</name>
</gene>
<feature type="domain" description="ABC-type transport auxiliary lipoprotein component" evidence="1">
    <location>
        <begin position="5"/>
        <end position="112"/>
    </location>
</feature>
<organism evidence="2 3">
    <name type="scientific">Sphingomonas glacialis</name>
    <dbReference type="NCBI Taxonomy" id="658225"/>
    <lineage>
        <taxon>Bacteria</taxon>
        <taxon>Pseudomonadati</taxon>
        <taxon>Pseudomonadota</taxon>
        <taxon>Alphaproteobacteria</taxon>
        <taxon>Sphingomonadales</taxon>
        <taxon>Sphingomonadaceae</taxon>
        <taxon>Sphingomonas</taxon>
    </lineage>
</organism>
<evidence type="ECO:0000259" key="1">
    <source>
        <dbReference type="Pfam" id="PF03886"/>
    </source>
</evidence>
<reference evidence="3" key="1">
    <citation type="journal article" date="2019" name="Int. J. Syst. Evol. Microbiol.">
        <title>The Global Catalogue of Microorganisms (GCM) 10K type strain sequencing project: providing services to taxonomists for standard genome sequencing and annotation.</title>
        <authorList>
            <consortium name="The Broad Institute Genomics Platform"/>
            <consortium name="The Broad Institute Genome Sequencing Center for Infectious Disease"/>
            <person name="Wu L."/>
            <person name="Ma J."/>
        </authorList>
    </citation>
    <scope>NUCLEOTIDE SEQUENCE [LARGE SCALE GENOMIC DNA]</scope>
    <source>
        <strain evidence="3">CGMCC 1.8957</strain>
    </source>
</reference>
<accession>A0ABQ3M1Q0</accession>
<keyword evidence="3" id="KW-1185">Reference proteome</keyword>
<dbReference type="Pfam" id="PF03886">
    <property type="entry name" value="ABC_trans_aux"/>
    <property type="match status" value="1"/>
</dbReference>
<name>A0ABQ3M1Q0_9SPHN</name>
<proteinExistence type="predicted"/>
<dbReference type="Gene3D" id="3.40.50.10610">
    <property type="entry name" value="ABC-type transport auxiliary lipoprotein component"/>
    <property type="match status" value="1"/>
</dbReference>
<evidence type="ECO:0000313" key="2">
    <source>
        <dbReference type="EMBL" id="GHH24646.1"/>
    </source>
</evidence>
<comment type="caution">
    <text evidence="2">The sequence shown here is derived from an EMBL/GenBank/DDBJ whole genome shotgun (WGS) entry which is preliminary data.</text>
</comment>
<dbReference type="Proteomes" id="UP000652430">
    <property type="component" value="Unassembled WGS sequence"/>
</dbReference>
<dbReference type="SUPFAM" id="SSF159594">
    <property type="entry name" value="XCC0632-like"/>
    <property type="match status" value="1"/>
</dbReference>
<dbReference type="EMBL" id="BNAQ01000007">
    <property type="protein sequence ID" value="GHH24646.1"/>
    <property type="molecule type" value="Genomic_DNA"/>
</dbReference>
<evidence type="ECO:0000313" key="3">
    <source>
        <dbReference type="Proteomes" id="UP000652430"/>
    </source>
</evidence>
<sequence length="134" mass="14192">MTSAPSLIAQATVRELQSRMPGFRVTAAQEGARDGYSLALTIGQFEAQYDNASMLDTPTIVIAGDATLYQLPTHTVVGQRHFVTRVGATRSRAGEIVAAFDRATICYTADIADWITTSAAGQPPSGDAVCPTRS</sequence>
<dbReference type="InterPro" id="IPR005586">
    <property type="entry name" value="ABC_trans_aux"/>
</dbReference>
<protein>
    <recommendedName>
        <fullName evidence="1">ABC-type transport auxiliary lipoprotein component domain-containing protein</fullName>
    </recommendedName>
</protein>